<dbReference type="Gene3D" id="1.20.140.10">
    <property type="entry name" value="Butyryl-CoA Dehydrogenase, subunit A, domain 3"/>
    <property type="match status" value="2"/>
</dbReference>
<dbReference type="GO" id="GO:0050660">
    <property type="term" value="F:flavin adenine dinucleotide binding"/>
    <property type="evidence" value="ECO:0007669"/>
    <property type="project" value="InterPro"/>
</dbReference>
<evidence type="ECO:0000259" key="8">
    <source>
        <dbReference type="Pfam" id="PF00441"/>
    </source>
</evidence>
<organism evidence="12 13">
    <name type="scientific">Candidatus Fischerbacteria bacterium RBG_13_37_8</name>
    <dbReference type="NCBI Taxonomy" id="1817863"/>
    <lineage>
        <taxon>Bacteria</taxon>
        <taxon>Candidatus Fischeribacteriota</taxon>
    </lineage>
</organism>
<dbReference type="InterPro" id="IPR009100">
    <property type="entry name" value="AcylCoA_DH/oxidase_NM_dom_sf"/>
</dbReference>
<dbReference type="InterPro" id="IPR037069">
    <property type="entry name" value="AcylCoA_DH/ox_N_sf"/>
</dbReference>
<feature type="domain" description="Acyl-CoA dehydrogenase-like C-terminal" evidence="11">
    <location>
        <begin position="452"/>
        <end position="543"/>
    </location>
</feature>
<dbReference type="AlphaFoldDB" id="A0A1F5VEE8"/>
<dbReference type="InterPro" id="IPR049426">
    <property type="entry name" value="Acyl-CoA-dh-like_C"/>
</dbReference>
<dbReference type="Pfam" id="PF21263">
    <property type="entry name" value="Acyl-CoA-dh_C"/>
    <property type="match status" value="1"/>
</dbReference>
<dbReference type="FunFam" id="1.10.540.10:FF:000001">
    <property type="entry name" value="Very long-chain-specific acyl-CoA dehydrogenase, mitochondrial"/>
    <property type="match status" value="1"/>
</dbReference>
<evidence type="ECO:0000256" key="2">
    <source>
        <dbReference type="ARBA" id="ARBA00009347"/>
    </source>
</evidence>
<evidence type="ECO:0000259" key="9">
    <source>
        <dbReference type="Pfam" id="PF02770"/>
    </source>
</evidence>
<comment type="caution">
    <text evidence="12">The sequence shown here is derived from an EMBL/GenBank/DDBJ whole genome shotgun (WGS) entry which is preliminary data.</text>
</comment>
<dbReference type="SUPFAM" id="SSF47203">
    <property type="entry name" value="Acyl-CoA dehydrogenase C-terminal domain-like"/>
    <property type="match status" value="1"/>
</dbReference>
<dbReference type="InterPro" id="IPR006089">
    <property type="entry name" value="Acyl-CoA_DH_CS"/>
</dbReference>
<evidence type="ECO:0008006" key="14">
    <source>
        <dbReference type="Google" id="ProtNLM"/>
    </source>
</evidence>
<dbReference type="PROSITE" id="PS00072">
    <property type="entry name" value="ACYL_COA_DH_1"/>
    <property type="match status" value="1"/>
</dbReference>
<dbReference type="InterPro" id="IPR036250">
    <property type="entry name" value="AcylCo_DH-like_C"/>
</dbReference>
<gene>
    <name evidence="12" type="ORF">A2Y62_20535</name>
</gene>
<dbReference type="STRING" id="1817863.A2Y62_20535"/>
<protein>
    <recommendedName>
        <fullName evidence="14">Acyl-CoA dehydrogenase</fullName>
    </recommendedName>
</protein>
<dbReference type="InterPro" id="IPR046373">
    <property type="entry name" value="Acyl-CoA_Oxase/DH_mid-dom_sf"/>
</dbReference>
<dbReference type="Pfam" id="PF02771">
    <property type="entry name" value="Acyl-CoA_dh_N"/>
    <property type="match status" value="1"/>
</dbReference>
<feature type="domain" description="Acyl-CoA oxidase/dehydrogenase middle" evidence="9">
    <location>
        <begin position="144"/>
        <end position="236"/>
    </location>
</feature>
<dbReference type="PROSITE" id="PS00073">
    <property type="entry name" value="ACYL_COA_DH_2"/>
    <property type="match status" value="1"/>
</dbReference>
<dbReference type="Proteomes" id="UP000178943">
    <property type="component" value="Unassembled WGS sequence"/>
</dbReference>
<comment type="cofactor">
    <cofactor evidence="1 7">
        <name>FAD</name>
        <dbReference type="ChEBI" id="CHEBI:57692"/>
    </cofactor>
</comment>
<evidence type="ECO:0000256" key="4">
    <source>
        <dbReference type="ARBA" id="ARBA00022827"/>
    </source>
</evidence>
<evidence type="ECO:0000256" key="1">
    <source>
        <dbReference type="ARBA" id="ARBA00001974"/>
    </source>
</evidence>
<dbReference type="Pfam" id="PF02770">
    <property type="entry name" value="Acyl-CoA_dh_M"/>
    <property type="match status" value="1"/>
</dbReference>
<evidence type="ECO:0000313" key="13">
    <source>
        <dbReference type="Proteomes" id="UP000178943"/>
    </source>
</evidence>
<dbReference type="SUPFAM" id="SSF56645">
    <property type="entry name" value="Acyl-CoA dehydrogenase NM domain-like"/>
    <property type="match status" value="1"/>
</dbReference>
<evidence type="ECO:0000259" key="10">
    <source>
        <dbReference type="Pfam" id="PF02771"/>
    </source>
</evidence>
<evidence type="ECO:0000256" key="7">
    <source>
        <dbReference type="RuleBase" id="RU362125"/>
    </source>
</evidence>
<dbReference type="Pfam" id="PF00441">
    <property type="entry name" value="Acyl-CoA_dh_1"/>
    <property type="match status" value="1"/>
</dbReference>
<dbReference type="Gene3D" id="1.10.540.10">
    <property type="entry name" value="Acyl-CoA dehydrogenase/oxidase, N-terminal domain"/>
    <property type="match status" value="1"/>
</dbReference>
<keyword evidence="3 7" id="KW-0285">Flavoprotein</keyword>
<feature type="domain" description="Acyl-CoA dehydrogenase/oxidase N-terminal" evidence="10">
    <location>
        <begin position="28"/>
        <end position="140"/>
    </location>
</feature>
<evidence type="ECO:0000256" key="6">
    <source>
        <dbReference type="ARBA" id="ARBA00052546"/>
    </source>
</evidence>
<dbReference type="InterPro" id="IPR013786">
    <property type="entry name" value="AcylCoA_DH/ox_N"/>
</dbReference>
<dbReference type="InterPro" id="IPR009075">
    <property type="entry name" value="AcylCo_DH/oxidase_C"/>
</dbReference>
<evidence type="ECO:0000259" key="11">
    <source>
        <dbReference type="Pfam" id="PF21263"/>
    </source>
</evidence>
<dbReference type="Gene3D" id="2.40.110.10">
    <property type="entry name" value="Butyryl-CoA Dehydrogenase, subunit A, domain 2"/>
    <property type="match status" value="1"/>
</dbReference>
<evidence type="ECO:0000313" key="12">
    <source>
        <dbReference type="EMBL" id="OGF61812.1"/>
    </source>
</evidence>
<keyword evidence="4 7" id="KW-0274">FAD</keyword>
<name>A0A1F5VEE8_9BACT</name>
<dbReference type="PANTHER" id="PTHR43884">
    <property type="entry name" value="ACYL-COA DEHYDROGENASE"/>
    <property type="match status" value="1"/>
</dbReference>
<evidence type="ECO:0000256" key="3">
    <source>
        <dbReference type="ARBA" id="ARBA00022630"/>
    </source>
</evidence>
<dbReference type="PANTHER" id="PTHR43884:SF12">
    <property type="entry name" value="ISOVALERYL-COA DEHYDROGENASE, MITOCHONDRIAL-RELATED"/>
    <property type="match status" value="1"/>
</dbReference>
<sequence>MNKQIIGGLDFAIKELEPEDIYTPADFTDEHKMIAETTRDFVENEVVPVSSKIESLDYELTRKLLKKAGELGLLGAEIDEAYGGVGLDKVSAMIIAEKFARGGSLAVTYSVHSGLATLPIVYYGSEDQKKKYLPKFSTGEFLGAFALTEAEAGSDPMAGKTKAVLSEDGTYYLLNGEKMWISNAGFADIFILFAKVDEKFTAFIVEKDFGGIVPGLEEKKLGIKGSSTTALCIDNVKVPVENLLGGVGNGFKIALGTLNVGRIKVGAVCIGSCKVAINDSIQYANERKQFRKPIATLGAIKEKIGRMIINTYVGESIIYRATGDIDALLKNADNNEGLIKGLGEFAAECAICKVKGSEFLDYVVDEAVQIHGGYGYSSDYPIERYYRDSRINRIFEGTNEINRLVISSMFVRKITKEKENYTRLSEEIIKNLEKQENAKSEFLSDELLMIDNVKKALLVMIIEAMNKWPDNLLRQQEILFRISDILMELYSCESVIARVIKEGIAQDGFIAAMVAKTYCHDAGFAVYKMLLEILTEIHEQGDMPSYLTIFNKLLILPYSKIIQQVRTIAEKGIEENKYPL</sequence>
<dbReference type="FunFam" id="2.40.110.10:FF:000006">
    <property type="entry name" value="very long-chain specific acyl-CoA dehydrogenase, mitochondrial"/>
    <property type="match status" value="1"/>
</dbReference>
<dbReference type="GO" id="GO:0003995">
    <property type="term" value="F:acyl-CoA dehydrogenase activity"/>
    <property type="evidence" value="ECO:0007669"/>
    <property type="project" value="InterPro"/>
</dbReference>
<keyword evidence="5 7" id="KW-0560">Oxidoreductase</keyword>
<dbReference type="EMBL" id="MFGW01000187">
    <property type="protein sequence ID" value="OGF61812.1"/>
    <property type="molecule type" value="Genomic_DNA"/>
</dbReference>
<proteinExistence type="inferred from homology"/>
<feature type="domain" description="Acyl-CoA dehydrogenase/oxidase C-terminal" evidence="8">
    <location>
        <begin position="248"/>
        <end position="407"/>
    </location>
</feature>
<dbReference type="FunFam" id="1.20.140.10:FF:000019">
    <property type="entry name" value="Acyl-CoA dehydrogenase"/>
    <property type="match status" value="1"/>
</dbReference>
<reference evidence="12 13" key="1">
    <citation type="journal article" date="2016" name="Nat. Commun.">
        <title>Thousands of microbial genomes shed light on interconnected biogeochemical processes in an aquifer system.</title>
        <authorList>
            <person name="Anantharaman K."/>
            <person name="Brown C.T."/>
            <person name="Hug L.A."/>
            <person name="Sharon I."/>
            <person name="Castelle C.J."/>
            <person name="Probst A.J."/>
            <person name="Thomas B.C."/>
            <person name="Singh A."/>
            <person name="Wilkins M.J."/>
            <person name="Karaoz U."/>
            <person name="Brodie E.L."/>
            <person name="Williams K.H."/>
            <person name="Hubbard S.S."/>
            <person name="Banfield J.F."/>
        </authorList>
    </citation>
    <scope>NUCLEOTIDE SEQUENCE [LARGE SCALE GENOMIC DNA]</scope>
</reference>
<comment type="similarity">
    <text evidence="2 7">Belongs to the acyl-CoA dehydrogenase family.</text>
</comment>
<dbReference type="InterPro" id="IPR006091">
    <property type="entry name" value="Acyl-CoA_Oxase/DH_mid-dom"/>
</dbReference>
<accession>A0A1F5VEE8</accession>
<comment type="catalytic activity">
    <reaction evidence="6">
        <text>a 2,3-saturated acyl-CoA + A = a 2,3-dehydroacyl-CoA + AH2</text>
        <dbReference type="Rhea" id="RHEA:48608"/>
        <dbReference type="ChEBI" id="CHEBI:13193"/>
        <dbReference type="ChEBI" id="CHEBI:17499"/>
        <dbReference type="ChEBI" id="CHEBI:60015"/>
        <dbReference type="ChEBI" id="CHEBI:65111"/>
    </reaction>
</comment>
<evidence type="ECO:0000256" key="5">
    <source>
        <dbReference type="ARBA" id="ARBA00023002"/>
    </source>
</evidence>